<feature type="compositionally biased region" description="Basic residues" evidence="2">
    <location>
        <begin position="657"/>
        <end position="668"/>
    </location>
</feature>
<feature type="domain" description="CUE" evidence="3">
    <location>
        <begin position="404"/>
        <end position="451"/>
    </location>
</feature>
<dbReference type="PROSITE" id="PS51140">
    <property type="entry name" value="CUE"/>
    <property type="match status" value="1"/>
</dbReference>
<dbReference type="SUPFAM" id="SSF46934">
    <property type="entry name" value="UBA-like"/>
    <property type="match status" value="1"/>
</dbReference>
<dbReference type="Proteomes" id="UP000559256">
    <property type="component" value="Unassembled WGS sequence"/>
</dbReference>
<feature type="compositionally biased region" description="Basic and acidic residues" evidence="2">
    <location>
        <begin position="628"/>
        <end position="637"/>
    </location>
</feature>
<feature type="compositionally biased region" description="Gly residues" evidence="2">
    <location>
        <begin position="669"/>
        <end position="685"/>
    </location>
</feature>
<feature type="compositionally biased region" description="Basic and acidic residues" evidence="2">
    <location>
        <begin position="687"/>
        <end position="697"/>
    </location>
</feature>
<evidence type="ECO:0000256" key="1">
    <source>
        <dbReference type="SAM" id="Coils"/>
    </source>
</evidence>
<proteinExistence type="predicted"/>
<keyword evidence="5" id="KW-1185">Reference proteome</keyword>
<evidence type="ECO:0000256" key="2">
    <source>
        <dbReference type="SAM" id="MobiDB-lite"/>
    </source>
</evidence>
<protein>
    <recommendedName>
        <fullName evidence="3">CUE domain-containing protein</fullName>
    </recommendedName>
</protein>
<dbReference type="PANTHER" id="PTHR21494">
    <property type="entry name" value="ACTIVATING SIGNAL COINTEGRATOR 1 COMPLEX SUBUNIT 2 ASC-1 COMPLEX SUBUNIT P100"/>
    <property type="match status" value="1"/>
</dbReference>
<dbReference type="InterPro" id="IPR041800">
    <property type="entry name" value="ASCC2_CUE"/>
</dbReference>
<dbReference type="Gene3D" id="1.10.8.10">
    <property type="entry name" value="DNA helicase RuvA subunit, C-terminal domain"/>
    <property type="match status" value="1"/>
</dbReference>
<dbReference type="EMBL" id="JAACJM010000057">
    <property type="protein sequence ID" value="KAF5355264.1"/>
    <property type="molecule type" value="Genomic_DNA"/>
</dbReference>
<sequence>MDTDVLEHLPPYPSSHARKSLPASQLAILNQKIAICLTSTLSLPPAKCDKPATRTFIATYASDTALQTLQSLIWEPDTSSSKDEKLIRRNVLRLAERLAPSLNAQTLVDLAVVYGTINPSRTRTVFAAAFKTNSSLSNAGPELVSAFTTLLESGESLGLYNLRKSSHCISCLLRVLPPEALQYFAHSKDFYIAIAKAYDQRLVSIANSYGGLSIIQNAEGRELAWDDWEKIWLETKVALMDSFHACISFLLKQLAAASGRNLAVEVERAFEIVFGLLQLDSSASDGSSPTPFLNQSLLADYQHSYDLTRTLSAALRHAEERDARLDLLESSLRSLDGASSGSSSPGAGSSTHKNPGVLKLLLRSSGVPVGVDNLGKGKHVDKGKAKEVYLSEPVHASSSNPDPDLDVKISQVLDIFPDQSPEYIKALLSHSSYPFHGNPEKLIEALLEGTAPPYEQLLQTEETSVPANKEAYSVSERRNIFDDNEMDLSKLRVGKKAENETTFLRDRAFIEQMKADILRRAEQLSDEEDEEMEERKEETLAFEDDVELDGHVKVLGDGEESGEDSDEEAPQGSETILELAYIRDPKLFDRDANTRRSKARAELKAQTNLDDEQIEGWRIMLERNPKKEQILQKHEFSGNKPGPIQAEQPNIGSSRGRGGHGGRGRGGRGRGSGGGGRGGGGGGGNSARERAWKDKNKGTRANHDRKRGHDKKNG</sequence>
<comment type="caution">
    <text evidence="4">The sequence shown here is derived from an EMBL/GenBank/DDBJ whole genome shotgun (WGS) entry which is preliminary data.</text>
</comment>
<evidence type="ECO:0000259" key="3">
    <source>
        <dbReference type="PROSITE" id="PS51140"/>
    </source>
</evidence>
<dbReference type="AlphaFoldDB" id="A0A8H5D7Z6"/>
<keyword evidence="1" id="KW-0175">Coiled coil</keyword>
<dbReference type="CDD" id="cd14364">
    <property type="entry name" value="CUE_ASCC2"/>
    <property type="match status" value="1"/>
</dbReference>
<dbReference type="GO" id="GO:0043130">
    <property type="term" value="F:ubiquitin binding"/>
    <property type="evidence" value="ECO:0007669"/>
    <property type="project" value="InterPro"/>
</dbReference>
<dbReference type="InterPro" id="IPR003892">
    <property type="entry name" value="CUE"/>
</dbReference>
<organism evidence="4 5">
    <name type="scientific">Tetrapyrgos nigripes</name>
    <dbReference type="NCBI Taxonomy" id="182062"/>
    <lineage>
        <taxon>Eukaryota</taxon>
        <taxon>Fungi</taxon>
        <taxon>Dikarya</taxon>
        <taxon>Basidiomycota</taxon>
        <taxon>Agaricomycotina</taxon>
        <taxon>Agaricomycetes</taxon>
        <taxon>Agaricomycetidae</taxon>
        <taxon>Agaricales</taxon>
        <taxon>Marasmiineae</taxon>
        <taxon>Marasmiaceae</taxon>
        <taxon>Tetrapyrgos</taxon>
    </lineage>
</organism>
<name>A0A8H5D7Z6_9AGAR</name>
<gene>
    <name evidence="4" type="ORF">D9758_006046</name>
</gene>
<dbReference type="InterPro" id="IPR009060">
    <property type="entry name" value="UBA-like_sf"/>
</dbReference>
<feature type="compositionally biased region" description="Basic residues" evidence="2">
    <location>
        <begin position="698"/>
        <end position="714"/>
    </location>
</feature>
<evidence type="ECO:0000313" key="5">
    <source>
        <dbReference type="Proteomes" id="UP000559256"/>
    </source>
</evidence>
<reference evidence="4 5" key="1">
    <citation type="journal article" date="2020" name="ISME J.">
        <title>Uncovering the hidden diversity of litter-decomposition mechanisms in mushroom-forming fungi.</title>
        <authorList>
            <person name="Floudas D."/>
            <person name="Bentzer J."/>
            <person name="Ahren D."/>
            <person name="Johansson T."/>
            <person name="Persson P."/>
            <person name="Tunlid A."/>
        </authorList>
    </citation>
    <scope>NUCLEOTIDE SEQUENCE [LARGE SCALE GENOMIC DNA]</scope>
    <source>
        <strain evidence="4 5">CBS 291.85</strain>
    </source>
</reference>
<feature type="coiled-coil region" evidence="1">
    <location>
        <begin position="510"/>
        <end position="541"/>
    </location>
</feature>
<feature type="compositionally biased region" description="Acidic residues" evidence="2">
    <location>
        <begin position="557"/>
        <end position="569"/>
    </location>
</feature>
<dbReference type="InterPro" id="IPR052586">
    <property type="entry name" value="ASCC2"/>
</dbReference>
<feature type="region of interest" description="Disordered" evidence="2">
    <location>
        <begin position="555"/>
        <end position="574"/>
    </location>
</feature>
<evidence type="ECO:0000313" key="4">
    <source>
        <dbReference type="EMBL" id="KAF5355264.1"/>
    </source>
</evidence>
<dbReference type="PANTHER" id="PTHR21494:SF0">
    <property type="entry name" value="ACTIVATING SIGNAL COINTEGRATOR 1 COMPLEX SUBUNIT 2"/>
    <property type="match status" value="1"/>
</dbReference>
<accession>A0A8H5D7Z6</accession>
<feature type="region of interest" description="Disordered" evidence="2">
    <location>
        <begin position="628"/>
        <end position="714"/>
    </location>
</feature>
<dbReference type="OrthoDB" id="5577209at2759"/>